<name>A0A1B0FQ09_GLOMM</name>
<reference evidence="2" key="1">
    <citation type="submission" date="2020-05" db="UniProtKB">
        <authorList>
            <consortium name="EnsemblMetazoa"/>
        </authorList>
    </citation>
    <scope>IDENTIFICATION</scope>
    <source>
        <strain evidence="2">Yale</strain>
    </source>
</reference>
<keyword evidence="3" id="KW-1185">Reference proteome</keyword>
<feature type="region of interest" description="Disordered" evidence="1">
    <location>
        <begin position="64"/>
        <end position="86"/>
    </location>
</feature>
<evidence type="ECO:0000313" key="2">
    <source>
        <dbReference type="EnsemblMetazoa" id="GMOY005971-PA"/>
    </source>
</evidence>
<accession>A0A1B0FQ09</accession>
<dbReference type="Proteomes" id="UP000092444">
    <property type="component" value="Unassembled WGS sequence"/>
</dbReference>
<evidence type="ECO:0000256" key="1">
    <source>
        <dbReference type="SAM" id="MobiDB-lite"/>
    </source>
</evidence>
<dbReference type="EnsemblMetazoa" id="GMOY005971-RA">
    <property type="protein sequence ID" value="GMOY005971-PA"/>
    <property type="gene ID" value="GMOY005971"/>
</dbReference>
<protein>
    <submittedName>
        <fullName evidence="2">Uncharacterized protein</fullName>
    </submittedName>
</protein>
<dbReference type="EMBL" id="CCAG010013691">
    <property type="status" value="NOT_ANNOTATED_CDS"/>
    <property type="molecule type" value="Genomic_DNA"/>
</dbReference>
<evidence type="ECO:0000313" key="3">
    <source>
        <dbReference type="Proteomes" id="UP000092444"/>
    </source>
</evidence>
<organism evidence="2 3">
    <name type="scientific">Glossina morsitans morsitans</name>
    <name type="common">Savannah tsetse fly</name>
    <dbReference type="NCBI Taxonomy" id="37546"/>
    <lineage>
        <taxon>Eukaryota</taxon>
        <taxon>Metazoa</taxon>
        <taxon>Ecdysozoa</taxon>
        <taxon>Arthropoda</taxon>
        <taxon>Hexapoda</taxon>
        <taxon>Insecta</taxon>
        <taxon>Pterygota</taxon>
        <taxon>Neoptera</taxon>
        <taxon>Endopterygota</taxon>
        <taxon>Diptera</taxon>
        <taxon>Brachycera</taxon>
        <taxon>Muscomorpha</taxon>
        <taxon>Hippoboscoidea</taxon>
        <taxon>Glossinidae</taxon>
        <taxon>Glossina</taxon>
    </lineage>
</organism>
<proteinExistence type="predicted"/>
<feature type="compositionally biased region" description="Acidic residues" evidence="1">
    <location>
        <begin position="73"/>
        <end position="86"/>
    </location>
</feature>
<sequence length="86" mass="9759">MAFGSVLHNNQHNIEVSPDSYKLYQNDELKGLYCTSIVIVLLNFCFMVNDLSPVKLNEDFSCAPEKSESLESSFDDDDDDDDDNDE</sequence>
<dbReference type="AlphaFoldDB" id="A0A1B0FQ09"/>
<dbReference type="VEuPathDB" id="VectorBase:GMOY005971"/>